<dbReference type="AlphaFoldDB" id="A0A0G0AU38"/>
<dbReference type="Pfam" id="PF02882">
    <property type="entry name" value="THF_DHG_CYH_C"/>
    <property type="match status" value="1"/>
</dbReference>
<dbReference type="GO" id="GO:0004477">
    <property type="term" value="F:methenyltetrahydrofolate cyclohydrolase activity"/>
    <property type="evidence" value="ECO:0007669"/>
    <property type="project" value="TreeGrafter"/>
</dbReference>
<keyword evidence="6" id="KW-0560">Oxidoreductase</keyword>
<feature type="domain" description="Tetrahydrofolate dehydrogenase/cyclohydrolase catalytic" evidence="9">
    <location>
        <begin position="3"/>
        <end position="114"/>
    </location>
</feature>
<organism evidence="11 12">
    <name type="scientific">Candidatus Roizmanbacteria bacterium GW2011_GWC2_34_23</name>
    <dbReference type="NCBI Taxonomy" id="1618484"/>
    <lineage>
        <taxon>Bacteria</taxon>
        <taxon>Candidatus Roizmaniibacteriota</taxon>
    </lineage>
</organism>
<reference evidence="11 12" key="1">
    <citation type="journal article" date="2015" name="Nature">
        <title>rRNA introns, odd ribosomes, and small enigmatic genomes across a large radiation of phyla.</title>
        <authorList>
            <person name="Brown C.T."/>
            <person name="Hug L.A."/>
            <person name="Thomas B.C."/>
            <person name="Sharon I."/>
            <person name="Castelle C.J."/>
            <person name="Singh A."/>
            <person name="Wilkins M.J."/>
            <person name="Williams K.H."/>
            <person name="Banfield J.F."/>
        </authorList>
    </citation>
    <scope>NUCLEOTIDE SEQUENCE [LARGE SCALE GENOMIC DNA]</scope>
</reference>
<protein>
    <submittedName>
        <fullName evidence="11">Bifunctional protein FolD</fullName>
    </submittedName>
</protein>
<dbReference type="GO" id="GO:0006164">
    <property type="term" value="P:purine nucleotide biosynthetic process"/>
    <property type="evidence" value="ECO:0007669"/>
    <property type="project" value="UniProtKB-KW"/>
</dbReference>
<evidence type="ECO:0000313" key="11">
    <source>
        <dbReference type="EMBL" id="KKP60718.1"/>
    </source>
</evidence>
<dbReference type="Pfam" id="PF00763">
    <property type="entry name" value="THF_DHG_CYH"/>
    <property type="match status" value="1"/>
</dbReference>
<dbReference type="GO" id="GO:0005829">
    <property type="term" value="C:cytosol"/>
    <property type="evidence" value="ECO:0007669"/>
    <property type="project" value="TreeGrafter"/>
</dbReference>
<keyword evidence="7" id="KW-0028">Amino-acid biosynthesis</keyword>
<dbReference type="EMBL" id="LBPR01000020">
    <property type="protein sequence ID" value="KKP60718.1"/>
    <property type="molecule type" value="Genomic_DNA"/>
</dbReference>
<dbReference type="GO" id="GO:0004488">
    <property type="term" value="F:methylenetetrahydrofolate dehydrogenase (NADP+) activity"/>
    <property type="evidence" value="ECO:0007669"/>
    <property type="project" value="InterPro"/>
</dbReference>
<evidence type="ECO:0000256" key="1">
    <source>
        <dbReference type="ARBA" id="ARBA00004777"/>
    </source>
</evidence>
<dbReference type="PANTHER" id="PTHR48099">
    <property type="entry name" value="C-1-TETRAHYDROFOLATE SYNTHASE, CYTOPLASMIC-RELATED"/>
    <property type="match status" value="1"/>
</dbReference>
<evidence type="ECO:0000256" key="2">
    <source>
        <dbReference type="ARBA" id="ARBA00022563"/>
    </source>
</evidence>
<evidence type="ECO:0000256" key="7">
    <source>
        <dbReference type="ARBA" id="ARBA00023167"/>
    </source>
</evidence>
<dbReference type="InterPro" id="IPR020630">
    <property type="entry name" value="THF_DH/CycHdrlase_cat_dom"/>
</dbReference>
<keyword evidence="2" id="KW-0554">One-carbon metabolism</keyword>
<evidence type="ECO:0000259" key="9">
    <source>
        <dbReference type="Pfam" id="PF00763"/>
    </source>
</evidence>
<dbReference type="SUPFAM" id="SSF51735">
    <property type="entry name" value="NAD(P)-binding Rossmann-fold domains"/>
    <property type="match status" value="1"/>
</dbReference>
<evidence type="ECO:0000256" key="6">
    <source>
        <dbReference type="ARBA" id="ARBA00023002"/>
    </source>
</evidence>
<evidence type="ECO:0000313" key="12">
    <source>
        <dbReference type="Proteomes" id="UP000034004"/>
    </source>
</evidence>
<comment type="caution">
    <text evidence="11">The sequence shown here is derived from an EMBL/GenBank/DDBJ whole genome shotgun (WGS) entry which is preliminary data.</text>
</comment>
<keyword evidence="4" id="KW-0378">Hydrolase</keyword>
<evidence type="ECO:0000256" key="8">
    <source>
        <dbReference type="ARBA" id="ARBA00023268"/>
    </source>
</evidence>
<accession>A0A0G0AU38</accession>
<name>A0A0G0AU38_9BACT</name>
<dbReference type="InterPro" id="IPR000672">
    <property type="entry name" value="THF_DH/CycHdrlase"/>
</dbReference>
<evidence type="ECO:0000256" key="3">
    <source>
        <dbReference type="ARBA" id="ARBA00022755"/>
    </source>
</evidence>
<evidence type="ECO:0000259" key="10">
    <source>
        <dbReference type="Pfam" id="PF02882"/>
    </source>
</evidence>
<proteinExistence type="predicted"/>
<evidence type="ECO:0000256" key="5">
    <source>
        <dbReference type="ARBA" id="ARBA00022857"/>
    </source>
</evidence>
<dbReference type="GO" id="GO:0009086">
    <property type="term" value="P:methionine biosynthetic process"/>
    <property type="evidence" value="ECO:0007669"/>
    <property type="project" value="UniProtKB-KW"/>
</dbReference>
<dbReference type="Proteomes" id="UP000034004">
    <property type="component" value="Unassembled WGS sequence"/>
</dbReference>
<keyword evidence="8" id="KW-0511">Multifunctional enzyme</keyword>
<dbReference type="PRINTS" id="PR00085">
    <property type="entry name" value="THFDHDRGNASE"/>
</dbReference>
<keyword evidence="5" id="KW-0521">NADP</keyword>
<dbReference type="SUPFAM" id="SSF53223">
    <property type="entry name" value="Aminoacid dehydrogenase-like, N-terminal domain"/>
    <property type="match status" value="1"/>
</dbReference>
<dbReference type="InterPro" id="IPR020631">
    <property type="entry name" value="THF_DH/CycHdrlase_NAD-bd_dom"/>
</dbReference>
<keyword evidence="7" id="KW-0486">Methionine biosynthesis</keyword>
<keyword evidence="3" id="KW-0658">Purine biosynthesis</keyword>
<evidence type="ECO:0000256" key="4">
    <source>
        <dbReference type="ARBA" id="ARBA00022801"/>
    </source>
</evidence>
<dbReference type="InterPro" id="IPR036291">
    <property type="entry name" value="NAD(P)-bd_dom_sf"/>
</dbReference>
<dbReference type="PANTHER" id="PTHR48099:SF5">
    <property type="entry name" value="C-1-TETRAHYDROFOLATE SYNTHASE, CYTOPLASMIC"/>
    <property type="match status" value="1"/>
</dbReference>
<sequence>MFIDGRKIANSLLSILKKERKTIKKKVGLSVFLVGSAPEQLSFVKIKSEMAKALKINFKLIHLTRTPNFIDFANLLKKEVANKDVNGIIIQQPLPAQLSTDSIYDYIPLLKEIEGHKRKTEFIFPLGLAVMTIIKYVYYGKRKQDIDFVDMKKDRILFKNILKSKKIVIVGRGMTGGMPIGKTLGNLNINYISTNSTTVDPESYFKTADLIITSTGKKVIEPEMLKPGVVLINTGVRKENGKLKGDYEEKEIKDIASYYTPTPGGSGPIDVVYLYKNLIDAAKMQK</sequence>
<dbReference type="STRING" id="1618484.UR56_C0020G0004"/>
<comment type="pathway">
    <text evidence="1">One-carbon metabolism; tetrahydrofolate interconversion.</text>
</comment>
<dbReference type="Gene3D" id="3.40.50.720">
    <property type="entry name" value="NAD(P)-binding Rossmann-like Domain"/>
    <property type="match status" value="1"/>
</dbReference>
<dbReference type="InterPro" id="IPR046346">
    <property type="entry name" value="Aminoacid_DH-like_N_sf"/>
</dbReference>
<dbReference type="Gene3D" id="3.40.50.10860">
    <property type="entry name" value="Leucine Dehydrogenase, chain A, domain 1"/>
    <property type="match status" value="1"/>
</dbReference>
<feature type="domain" description="Tetrahydrofolate dehydrogenase/cyclohydrolase NAD(P)-binding" evidence="10">
    <location>
        <begin position="162"/>
        <end position="285"/>
    </location>
</feature>
<gene>
    <name evidence="11" type="ORF">UR56_C0020G0004</name>
</gene>
<dbReference type="GO" id="GO:0035999">
    <property type="term" value="P:tetrahydrofolate interconversion"/>
    <property type="evidence" value="ECO:0007669"/>
    <property type="project" value="TreeGrafter"/>
</dbReference>